<evidence type="ECO:0000313" key="6">
    <source>
        <dbReference type="Proteomes" id="UP000001601"/>
    </source>
</evidence>
<dbReference type="PANTHER" id="PTHR30098:SF2">
    <property type="entry name" value="LEUCYL_PHENYLALANYL-TRNA--PROTEIN TRANSFERASE"/>
    <property type="match status" value="1"/>
</dbReference>
<dbReference type="AlphaFoldDB" id="A3XQ45"/>
<dbReference type="EMBL" id="AANC01000009">
    <property type="protein sequence ID" value="EAQ48328.1"/>
    <property type="molecule type" value="Genomic_DNA"/>
</dbReference>
<dbReference type="SUPFAM" id="SSF55729">
    <property type="entry name" value="Acyl-CoA N-acyltransferases (Nat)"/>
    <property type="match status" value="1"/>
</dbReference>
<reference evidence="5 6" key="1">
    <citation type="journal article" date="2007" name="Nature">
        <title>Light stimulates growth of proteorhodopsin-containing marine Flavobacteria.</title>
        <authorList>
            <person name="Gomez-Consarnau L."/>
            <person name="Gonzalez J.M."/>
            <person name="Coll-Llado M."/>
            <person name="Gourdon P."/>
            <person name="Pascher T."/>
            <person name="Neutze R."/>
            <person name="Pedros-Alio C."/>
            <person name="Pinhassi J."/>
        </authorList>
    </citation>
    <scope>NUCLEOTIDE SEQUENCE [LARGE SCALE GENOMIC DNA]</scope>
    <source>
        <strain evidence="5 6">MED217</strain>
    </source>
</reference>
<protein>
    <recommendedName>
        <fullName evidence="4">Leucyl/phenylalanyl-tRNA--protein transferase</fullName>
        <ecNumber evidence="4">2.3.2.6</ecNumber>
    </recommendedName>
    <alternativeName>
        <fullName evidence="4">L/F-transferase</fullName>
    </alternativeName>
    <alternativeName>
        <fullName evidence="4">Leucyltransferase</fullName>
    </alternativeName>
    <alternativeName>
        <fullName evidence="4">Phenyalanyltransferase</fullName>
    </alternativeName>
</protein>
<dbReference type="Proteomes" id="UP000001601">
    <property type="component" value="Unassembled WGS sequence"/>
</dbReference>
<evidence type="ECO:0000313" key="5">
    <source>
        <dbReference type="EMBL" id="EAQ48328.1"/>
    </source>
</evidence>
<evidence type="ECO:0000256" key="1">
    <source>
        <dbReference type="ARBA" id="ARBA00022490"/>
    </source>
</evidence>
<dbReference type="GO" id="GO:0008914">
    <property type="term" value="F:leucyl-tRNA--protein transferase activity"/>
    <property type="evidence" value="ECO:0007669"/>
    <property type="project" value="UniProtKB-UniRule"/>
</dbReference>
<dbReference type="InterPro" id="IPR016181">
    <property type="entry name" value="Acyl_CoA_acyltransferase"/>
</dbReference>
<comment type="catalytic activity">
    <reaction evidence="4">
        <text>N-terminal L-lysyl-[protein] + L-leucyl-tRNA(Leu) = N-terminal L-leucyl-L-lysyl-[protein] + tRNA(Leu) + H(+)</text>
        <dbReference type="Rhea" id="RHEA:12340"/>
        <dbReference type="Rhea" id="RHEA-COMP:9613"/>
        <dbReference type="Rhea" id="RHEA-COMP:9622"/>
        <dbReference type="Rhea" id="RHEA-COMP:12670"/>
        <dbReference type="Rhea" id="RHEA-COMP:12671"/>
        <dbReference type="ChEBI" id="CHEBI:15378"/>
        <dbReference type="ChEBI" id="CHEBI:65249"/>
        <dbReference type="ChEBI" id="CHEBI:78442"/>
        <dbReference type="ChEBI" id="CHEBI:78494"/>
        <dbReference type="ChEBI" id="CHEBI:133043"/>
        <dbReference type="EC" id="2.3.2.6"/>
    </reaction>
</comment>
<organism evidence="5 6">
    <name type="scientific">Leeuwenhoekiella blandensis (strain CECT 7118 / CCUG 51940 / KCTC 22103 / MED217)</name>
    <name type="common">Flavobacterium sp. (strain MED217)</name>
    <dbReference type="NCBI Taxonomy" id="398720"/>
    <lineage>
        <taxon>Bacteria</taxon>
        <taxon>Pseudomonadati</taxon>
        <taxon>Bacteroidota</taxon>
        <taxon>Flavobacteriia</taxon>
        <taxon>Flavobacteriales</taxon>
        <taxon>Flavobacteriaceae</taxon>
        <taxon>Leeuwenhoekiella</taxon>
    </lineage>
</organism>
<dbReference type="HAMAP" id="MF_00688">
    <property type="entry name" value="Leu_Phe_trans"/>
    <property type="match status" value="1"/>
</dbReference>
<dbReference type="NCBIfam" id="TIGR00667">
    <property type="entry name" value="aat"/>
    <property type="match status" value="1"/>
</dbReference>
<keyword evidence="6" id="KW-1185">Reference proteome</keyword>
<comment type="function">
    <text evidence="4">Functions in the N-end rule pathway of protein degradation where it conjugates Leu, Phe and, less efficiently, Met from aminoacyl-tRNAs to the N-termini of proteins containing an N-terminal arginine or lysine.</text>
</comment>
<comment type="caution">
    <text evidence="5">The sequence shown here is derived from an EMBL/GenBank/DDBJ whole genome shotgun (WGS) entry which is preliminary data.</text>
</comment>
<dbReference type="GO" id="GO:0030163">
    <property type="term" value="P:protein catabolic process"/>
    <property type="evidence" value="ECO:0007669"/>
    <property type="project" value="UniProtKB-UniRule"/>
</dbReference>
<dbReference type="InterPro" id="IPR042203">
    <property type="entry name" value="Leu/Phe-tRNA_Trfase_C"/>
</dbReference>
<comment type="subcellular location">
    <subcellularLocation>
        <location evidence="4">Cytoplasm</location>
    </subcellularLocation>
</comment>
<dbReference type="HOGENOM" id="CLU_075045_2_0_10"/>
<evidence type="ECO:0000256" key="2">
    <source>
        <dbReference type="ARBA" id="ARBA00022679"/>
    </source>
</evidence>
<proteinExistence type="inferred from homology"/>
<keyword evidence="1 4" id="KW-0963">Cytoplasm</keyword>
<keyword evidence="2 4" id="KW-0808">Transferase</keyword>
<comment type="similarity">
    <text evidence="4">Belongs to the L/F-transferase family.</text>
</comment>
<dbReference type="EC" id="2.3.2.6" evidence="4"/>
<dbReference type="eggNOG" id="COG2360">
    <property type="taxonomic scope" value="Bacteria"/>
</dbReference>
<comment type="catalytic activity">
    <reaction evidence="4">
        <text>L-phenylalanyl-tRNA(Phe) + an N-terminal L-alpha-aminoacyl-[protein] = an N-terminal L-phenylalanyl-L-alpha-aminoacyl-[protein] + tRNA(Phe)</text>
        <dbReference type="Rhea" id="RHEA:43632"/>
        <dbReference type="Rhea" id="RHEA-COMP:9668"/>
        <dbReference type="Rhea" id="RHEA-COMP:9699"/>
        <dbReference type="Rhea" id="RHEA-COMP:10636"/>
        <dbReference type="Rhea" id="RHEA-COMP:10637"/>
        <dbReference type="ChEBI" id="CHEBI:78442"/>
        <dbReference type="ChEBI" id="CHEBI:78531"/>
        <dbReference type="ChEBI" id="CHEBI:78597"/>
        <dbReference type="ChEBI" id="CHEBI:83561"/>
        <dbReference type="EC" id="2.3.2.6"/>
    </reaction>
</comment>
<dbReference type="PANTHER" id="PTHR30098">
    <property type="entry name" value="LEUCYL/PHENYLALANYL-TRNA--PROTEIN TRANSFERASE"/>
    <property type="match status" value="1"/>
</dbReference>
<evidence type="ECO:0000256" key="3">
    <source>
        <dbReference type="ARBA" id="ARBA00023315"/>
    </source>
</evidence>
<comment type="catalytic activity">
    <reaction evidence="4">
        <text>N-terminal L-arginyl-[protein] + L-leucyl-tRNA(Leu) = N-terminal L-leucyl-L-arginyl-[protein] + tRNA(Leu) + H(+)</text>
        <dbReference type="Rhea" id="RHEA:50416"/>
        <dbReference type="Rhea" id="RHEA-COMP:9613"/>
        <dbReference type="Rhea" id="RHEA-COMP:9622"/>
        <dbReference type="Rhea" id="RHEA-COMP:12672"/>
        <dbReference type="Rhea" id="RHEA-COMP:12673"/>
        <dbReference type="ChEBI" id="CHEBI:15378"/>
        <dbReference type="ChEBI" id="CHEBI:64719"/>
        <dbReference type="ChEBI" id="CHEBI:78442"/>
        <dbReference type="ChEBI" id="CHEBI:78494"/>
        <dbReference type="ChEBI" id="CHEBI:133044"/>
        <dbReference type="EC" id="2.3.2.6"/>
    </reaction>
</comment>
<accession>A3XQ45</accession>
<name>A3XQ45_LEEBM</name>
<sequence>MRKVLREAAFKVTYNTRFLDVILNCKRIEREGQHGTWITNDMVEAYLNLHKLGYAQSVEVWQDEELVGGLYGVNLKDKQVFCGESMFSKVSNASKVAFISLAQKLTQQDYKLIDCQVYTAHLESLGAKEISREEFLSYLG</sequence>
<dbReference type="Pfam" id="PF03588">
    <property type="entry name" value="Leu_Phe_trans"/>
    <property type="match status" value="1"/>
</dbReference>
<evidence type="ECO:0000256" key="4">
    <source>
        <dbReference type="HAMAP-Rule" id="MF_00688"/>
    </source>
</evidence>
<keyword evidence="3 4" id="KW-0012">Acyltransferase</keyword>
<dbReference type="GO" id="GO:0005737">
    <property type="term" value="C:cytoplasm"/>
    <property type="evidence" value="ECO:0007669"/>
    <property type="project" value="UniProtKB-SubCell"/>
</dbReference>
<dbReference type="InterPro" id="IPR004616">
    <property type="entry name" value="Leu/Phe-tRNA_Trfase"/>
</dbReference>
<dbReference type="Gene3D" id="3.40.630.70">
    <property type="entry name" value="Leucyl/phenylalanyl-tRNA-protein transferase, C-terminal domain"/>
    <property type="match status" value="1"/>
</dbReference>
<gene>
    <name evidence="4" type="primary">aat</name>
    <name evidence="5" type="ORF">MED217_00980</name>
</gene>